<dbReference type="EMBL" id="CP005974">
    <property type="protein sequence ID" value="AJR06846.1"/>
    <property type="molecule type" value="Genomic_DNA"/>
</dbReference>
<dbReference type="KEGG" id="pgb:H744_2c0084"/>
<accession>A0A0C5W5U3</accession>
<keyword evidence="4 7" id="KW-0812">Transmembrane</keyword>
<keyword evidence="11" id="KW-1185">Reference proteome</keyword>
<dbReference type="GO" id="GO:0005886">
    <property type="term" value="C:plasma membrane"/>
    <property type="evidence" value="ECO:0007669"/>
    <property type="project" value="UniProtKB-SubCell"/>
</dbReference>
<evidence type="ECO:0000256" key="1">
    <source>
        <dbReference type="ARBA" id="ARBA00004651"/>
    </source>
</evidence>
<keyword evidence="7" id="KW-0997">Cell inner membrane</keyword>
<dbReference type="Proteomes" id="UP000032303">
    <property type="component" value="Chromosome 2"/>
</dbReference>
<organism evidence="10 11">
    <name type="scientific">Photobacterium gaetbulicola Gung47</name>
    <dbReference type="NCBI Taxonomy" id="658445"/>
    <lineage>
        <taxon>Bacteria</taxon>
        <taxon>Pseudomonadati</taxon>
        <taxon>Pseudomonadota</taxon>
        <taxon>Gammaproteobacteria</taxon>
        <taxon>Vibrionales</taxon>
        <taxon>Vibrionaceae</taxon>
        <taxon>Photobacterium</taxon>
    </lineage>
</organism>
<dbReference type="AlphaFoldDB" id="A0A0C5W5U3"/>
<evidence type="ECO:0000313" key="10">
    <source>
        <dbReference type="EMBL" id="AJR06846.1"/>
    </source>
</evidence>
<feature type="transmembrane region" description="Helical" evidence="7">
    <location>
        <begin position="66"/>
        <end position="84"/>
    </location>
</feature>
<evidence type="ECO:0000256" key="2">
    <source>
        <dbReference type="ARBA" id="ARBA00009298"/>
    </source>
</evidence>
<evidence type="ECO:0000256" key="6">
    <source>
        <dbReference type="ARBA" id="ARBA00023136"/>
    </source>
</evidence>
<evidence type="ECO:0000259" key="9">
    <source>
        <dbReference type="Pfam" id="PF02308"/>
    </source>
</evidence>
<dbReference type="PANTHER" id="PTHR33778:SF1">
    <property type="entry name" value="MAGNESIUM TRANSPORTER YHID-RELATED"/>
    <property type="match status" value="1"/>
</dbReference>
<sequence length="209" mass="22596">MWLDITPFAWPALLQCAICGTVIGVERQIRGKPVGIRTSTLIIMGTYFFITLGETLSTNNADISRVMAQVITGIGFLGAGVMMTRDGQIHGVTSAAVVWMLAALGITIGLGYGQTAVLMTGIVVAILLGVDKLENSLRVLRKGVHAHLSDRRQLKRVKRHRQEGDDRQDVAKSAAEAIAATGEPSPEEHVLEKSNRNRQEAAANQDVQQ</sequence>
<feature type="transmembrane region" description="Helical" evidence="7">
    <location>
        <begin position="96"/>
        <end position="128"/>
    </location>
</feature>
<evidence type="ECO:0000256" key="3">
    <source>
        <dbReference type="ARBA" id="ARBA00022475"/>
    </source>
</evidence>
<proteinExistence type="inferred from homology"/>
<dbReference type="PANTHER" id="PTHR33778">
    <property type="entry name" value="PROTEIN MGTC"/>
    <property type="match status" value="1"/>
</dbReference>
<evidence type="ECO:0000256" key="4">
    <source>
        <dbReference type="ARBA" id="ARBA00022692"/>
    </source>
</evidence>
<evidence type="ECO:0000256" key="8">
    <source>
        <dbReference type="SAM" id="MobiDB-lite"/>
    </source>
</evidence>
<evidence type="ECO:0000256" key="7">
    <source>
        <dbReference type="RuleBase" id="RU365041"/>
    </source>
</evidence>
<dbReference type="Pfam" id="PF02308">
    <property type="entry name" value="MgtC"/>
    <property type="match status" value="1"/>
</dbReference>
<dbReference type="PATRIC" id="fig|658445.3.peg.1977"/>
<keyword evidence="5 7" id="KW-1133">Transmembrane helix</keyword>
<feature type="domain" description="MgtC/SapB/SrpB/YhiD N-terminal" evidence="9">
    <location>
        <begin position="14"/>
        <end position="135"/>
    </location>
</feature>
<protein>
    <recommendedName>
        <fullName evidence="7">Protein MgtC</fullName>
    </recommendedName>
</protein>
<gene>
    <name evidence="10" type="ORF">H744_2c0084</name>
</gene>
<dbReference type="OrthoDB" id="9811198at2"/>
<feature type="transmembrane region" description="Helical" evidence="7">
    <location>
        <begin position="34"/>
        <end position="54"/>
    </location>
</feature>
<comment type="subcellular location">
    <subcellularLocation>
        <location evidence="7">Cell inner membrane</location>
        <topology evidence="7">Multi-pass membrane protein</topology>
    </subcellularLocation>
    <subcellularLocation>
        <location evidence="1">Cell membrane</location>
        <topology evidence="1">Multi-pass membrane protein</topology>
    </subcellularLocation>
</comment>
<dbReference type="InterPro" id="IPR003416">
    <property type="entry name" value="MgtC/SapB/SrpB/YhiD_fam"/>
</dbReference>
<feature type="compositionally biased region" description="Basic and acidic residues" evidence="8">
    <location>
        <begin position="186"/>
        <end position="199"/>
    </location>
</feature>
<keyword evidence="6 7" id="KW-0472">Membrane</keyword>
<dbReference type="HOGENOM" id="CLU_079292_1_3_6"/>
<dbReference type="STRING" id="658445.H744_2c0084"/>
<name>A0A0C5W5U3_9GAMM</name>
<keyword evidence="3" id="KW-1003">Cell membrane</keyword>
<reference evidence="10 11" key="1">
    <citation type="submission" date="2013-05" db="EMBL/GenBank/DDBJ databases">
        <title>Complete genome sequence of the lipase-producing bacterium Photobacterium gaetbulicola Gung47.</title>
        <authorList>
            <person name="Kim Y.-O."/>
        </authorList>
    </citation>
    <scope>NUCLEOTIDE SEQUENCE [LARGE SCALE GENOMIC DNA]</scope>
    <source>
        <strain evidence="10 11">Gung47</strain>
    </source>
</reference>
<evidence type="ECO:0000256" key="5">
    <source>
        <dbReference type="ARBA" id="ARBA00022989"/>
    </source>
</evidence>
<comment type="similarity">
    <text evidence="2 7">Belongs to the MgtC/SapB family.</text>
</comment>
<evidence type="ECO:0000313" key="11">
    <source>
        <dbReference type="Proteomes" id="UP000032303"/>
    </source>
</evidence>
<feature type="region of interest" description="Disordered" evidence="8">
    <location>
        <begin position="151"/>
        <end position="209"/>
    </location>
</feature>
<dbReference type="InterPro" id="IPR049177">
    <property type="entry name" value="MgtC_SapB_SrpB_YhiD_N"/>
</dbReference>
<dbReference type="PRINTS" id="PR01837">
    <property type="entry name" value="MGTCSAPBPROT"/>
</dbReference>